<reference evidence="4 5" key="1">
    <citation type="submission" date="2023-11" db="EMBL/GenBank/DDBJ databases">
        <authorList>
            <person name="Hedman E."/>
            <person name="Englund M."/>
            <person name="Stromberg M."/>
            <person name="Nyberg Akerstrom W."/>
            <person name="Nylinder S."/>
            <person name="Jareborg N."/>
            <person name="Kallberg Y."/>
            <person name="Kronander E."/>
        </authorList>
    </citation>
    <scope>NUCLEOTIDE SEQUENCE [LARGE SCALE GENOMIC DNA]</scope>
</reference>
<dbReference type="Gene3D" id="3.90.550.20">
    <property type="match status" value="1"/>
</dbReference>
<dbReference type="InterPro" id="IPR000477">
    <property type="entry name" value="RT_dom"/>
</dbReference>
<dbReference type="GO" id="GO:0035248">
    <property type="term" value="F:alpha-1,4-N-acetylgalactosaminyltransferase activity"/>
    <property type="evidence" value="ECO:0007669"/>
    <property type="project" value="TreeGrafter"/>
</dbReference>
<evidence type="ECO:0000313" key="5">
    <source>
        <dbReference type="Proteomes" id="UP001314205"/>
    </source>
</evidence>
<name>A0AAV1LSI7_9NEOP</name>
<dbReference type="Pfam" id="PF00078">
    <property type="entry name" value="RVT_1"/>
    <property type="match status" value="1"/>
</dbReference>
<comment type="similarity">
    <text evidence="1">Belongs to the glycosyltransferase 32 family.</text>
</comment>
<comment type="caution">
    <text evidence="4">The sequence shown here is derived from an EMBL/GenBank/DDBJ whole genome shotgun (WGS) entry which is preliminary data.</text>
</comment>
<organism evidence="4 5">
    <name type="scientific">Parnassius mnemosyne</name>
    <name type="common">clouded apollo</name>
    <dbReference type="NCBI Taxonomy" id="213953"/>
    <lineage>
        <taxon>Eukaryota</taxon>
        <taxon>Metazoa</taxon>
        <taxon>Ecdysozoa</taxon>
        <taxon>Arthropoda</taxon>
        <taxon>Hexapoda</taxon>
        <taxon>Insecta</taxon>
        <taxon>Pterygota</taxon>
        <taxon>Neoptera</taxon>
        <taxon>Endopterygota</taxon>
        <taxon>Lepidoptera</taxon>
        <taxon>Glossata</taxon>
        <taxon>Ditrysia</taxon>
        <taxon>Papilionoidea</taxon>
        <taxon>Papilionidae</taxon>
        <taxon>Parnassiinae</taxon>
        <taxon>Parnassini</taxon>
        <taxon>Parnassius</taxon>
        <taxon>Driopa</taxon>
    </lineage>
</organism>
<proteinExistence type="inferred from homology"/>
<dbReference type="InterPro" id="IPR051981">
    <property type="entry name" value="Glycosyltransf_32"/>
</dbReference>
<dbReference type="InterPro" id="IPR007652">
    <property type="entry name" value="A1-4-GlycosylTfrase_dom"/>
</dbReference>
<dbReference type="Proteomes" id="UP001314205">
    <property type="component" value="Unassembled WGS sequence"/>
</dbReference>
<dbReference type="GO" id="GO:0071897">
    <property type="term" value="P:DNA biosynthetic process"/>
    <property type="evidence" value="ECO:0007669"/>
    <property type="project" value="UniProtKB-ARBA"/>
</dbReference>
<evidence type="ECO:0000259" key="3">
    <source>
        <dbReference type="PROSITE" id="PS50878"/>
    </source>
</evidence>
<evidence type="ECO:0000256" key="1">
    <source>
        <dbReference type="ARBA" id="ARBA00009003"/>
    </source>
</evidence>
<feature type="domain" description="Reverse transcriptase" evidence="3">
    <location>
        <begin position="49"/>
        <end position="342"/>
    </location>
</feature>
<keyword evidence="2" id="KW-0808">Transferase</keyword>
<dbReference type="PROSITE" id="PS50878">
    <property type="entry name" value="RT_POL"/>
    <property type="match status" value="1"/>
</dbReference>
<sequence>MGVTVEELDRAISRLKVRNTAPGPDGIPGRALVLSLAALGNRLRQLFTSCLRCAKFPTAWKEARLVLLKKDGRAADSPSAYRPICLLDEIGKLFERIVATRLSGHLSRVGPDLADSQFGFRRERSTVDAIMRVRSLSEQTVSRGGVALAISLDIVNAFNSLPWDAIRRALAHHQVPPYLHGIIGDYLRDRYIVYMAKDGRKIRREIRRGVPQGSVLGPLLWNLAYDAVLRVDLPAGVNIVCYADDTLACAIESAAKANPARQIYVFFNSPIKNYILERSNLILLQKYNNIKLLRVLITKFADGTPIESLIYTGALNKSLWGVEHTADVLRYLILYKWSGIYLDTDMVVVRSFDSLTENWAGKESDAAVNIAALAFSDDEIGRRVAEAIISEIKENYRGDLWAYNGPGAITRVLKNICNTTDLNQMTPEKCKGFSVYAQNYFYPVHWSEKEKYFESGRVLDTPNTYTHHIWNKLTHGLKVPNDSKYANLARVYCSSIYEMYGDEFGT</sequence>
<dbReference type="GO" id="GO:0000139">
    <property type="term" value="C:Golgi membrane"/>
    <property type="evidence" value="ECO:0007669"/>
    <property type="project" value="UniProtKB-SubCell"/>
</dbReference>
<protein>
    <recommendedName>
        <fullName evidence="3">Reverse transcriptase domain-containing protein</fullName>
    </recommendedName>
</protein>
<evidence type="ECO:0000313" key="4">
    <source>
        <dbReference type="EMBL" id="CAK1596551.1"/>
    </source>
</evidence>
<dbReference type="InterPro" id="IPR029044">
    <property type="entry name" value="Nucleotide-diphossugar_trans"/>
</dbReference>
<dbReference type="EMBL" id="CAVLGL010000093">
    <property type="protein sequence ID" value="CAK1596551.1"/>
    <property type="molecule type" value="Genomic_DNA"/>
</dbReference>
<dbReference type="CDD" id="cd01650">
    <property type="entry name" value="RT_nLTR_like"/>
    <property type="match status" value="1"/>
</dbReference>
<dbReference type="AlphaFoldDB" id="A0AAV1LSI7"/>
<accession>A0AAV1LSI7</accession>
<dbReference type="Pfam" id="PF04572">
    <property type="entry name" value="Gb3_synth"/>
    <property type="match status" value="1"/>
</dbReference>
<dbReference type="InterPro" id="IPR043502">
    <property type="entry name" value="DNA/RNA_pol_sf"/>
</dbReference>
<evidence type="ECO:0000256" key="2">
    <source>
        <dbReference type="ARBA" id="ARBA00022679"/>
    </source>
</evidence>
<keyword evidence="5" id="KW-1185">Reference proteome</keyword>
<dbReference type="GO" id="GO:0006688">
    <property type="term" value="P:glycosphingolipid biosynthetic process"/>
    <property type="evidence" value="ECO:0007669"/>
    <property type="project" value="TreeGrafter"/>
</dbReference>
<dbReference type="PANTHER" id="PTHR12042:SF21">
    <property type="entry name" value="ALPHA1,4-GALACTOSYLTRANSFERASE 1-RELATED"/>
    <property type="match status" value="1"/>
</dbReference>
<dbReference type="PANTHER" id="PTHR12042">
    <property type="entry name" value="LACTOSYLCERAMIDE 4-ALPHA-GALACTOSYLTRANSFERASE ALPHA- 1,4-GALACTOSYLTRANSFERASE"/>
    <property type="match status" value="1"/>
</dbReference>
<dbReference type="SUPFAM" id="SSF56672">
    <property type="entry name" value="DNA/RNA polymerases"/>
    <property type="match status" value="1"/>
</dbReference>
<dbReference type="SUPFAM" id="SSF53448">
    <property type="entry name" value="Nucleotide-diphospho-sugar transferases"/>
    <property type="match status" value="1"/>
</dbReference>
<gene>
    <name evidence="4" type="ORF">PARMNEM_LOCUS15881</name>
</gene>